<feature type="region of interest" description="Disordered" evidence="1">
    <location>
        <begin position="72"/>
        <end position="134"/>
    </location>
</feature>
<feature type="compositionally biased region" description="Low complexity" evidence="1">
    <location>
        <begin position="72"/>
        <end position="113"/>
    </location>
</feature>
<dbReference type="AlphaFoldDB" id="A0A8J4PM79"/>
<dbReference type="InterPro" id="IPR006553">
    <property type="entry name" value="Leu-rich_rpt_Cys-con_subtyp"/>
</dbReference>
<dbReference type="EMBL" id="AJWJ01000618">
    <property type="protein sequence ID" value="KAF2069669.1"/>
    <property type="molecule type" value="Genomic_DNA"/>
</dbReference>
<dbReference type="InterPro" id="IPR057207">
    <property type="entry name" value="FBXL15_LRR"/>
</dbReference>
<dbReference type="SMART" id="SM00367">
    <property type="entry name" value="LRR_CC"/>
    <property type="match status" value="4"/>
</dbReference>
<sequence length="438" mass="48762">MNEIPTLKQYCFQYLLRNHEKIPKKVSQIYEISDIREEFISMAKRKNLVDDQFFSIFGEIFILSNSNISNTPTTASSALSNNSNSNSNTPTNNIVNNNNNNNTNTNTTVDSESSGGGGVGNENNSNNNSNQNNIQNNHCTNIDIQTIKSIDLSGLSRITDISIQILHRYTNLESLNLSFCTGISNDFIRPLSSKASHINSLNLYFTNTNDNTLHAIANAYPNLKSLLIGGCSSVTEAGLKHLLKCPQLTHLDISHCKKLNNNNALKVISFPNLTYLNASWCFELASGDNCFHKIAKACPKLSTLMIATSNINESQLTKVLSEAKKLTTLDISYCHLALTPESKVYKYLGNIQNLNLSGCQFKEPVLKKVLESTPFLEELDLSHQDSLSWSLVDSIIKDPQIHKHLRILNFSSSKFDKFDQEAIMDIPSLTVFLPSLSN</sequence>
<feature type="domain" description="F-box/LRR-repeat protein 15-like leucin rich repeat" evidence="2">
    <location>
        <begin position="151"/>
        <end position="265"/>
    </location>
</feature>
<feature type="compositionally biased region" description="Low complexity" evidence="1">
    <location>
        <begin position="121"/>
        <end position="134"/>
    </location>
</feature>
<dbReference type="Gene3D" id="3.80.10.10">
    <property type="entry name" value="Ribonuclease Inhibitor"/>
    <property type="match status" value="2"/>
</dbReference>
<dbReference type="Pfam" id="PF25372">
    <property type="entry name" value="DUF7885"/>
    <property type="match status" value="1"/>
</dbReference>
<dbReference type="OrthoDB" id="2585512at2759"/>
<dbReference type="GO" id="GO:0031146">
    <property type="term" value="P:SCF-dependent proteasomal ubiquitin-dependent protein catabolic process"/>
    <property type="evidence" value="ECO:0007669"/>
    <property type="project" value="TreeGrafter"/>
</dbReference>
<dbReference type="SUPFAM" id="SSF52047">
    <property type="entry name" value="RNI-like"/>
    <property type="match status" value="1"/>
</dbReference>
<comment type="caution">
    <text evidence="3">The sequence shown here is derived from an EMBL/GenBank/DDBJ whole genome shotgun (WGS) entry which is preliminary data.</text>
</comment>
<evidence type="ECO:0000256" key="1">
    <source>
        <dbReference type="SAM" id="MobiDB-lite"/>
    </source>
</evidence>
<reference evidence="3" key="1">
    <citation type="submission" date="2020-01" db="EMBL/GenBank/DDBJ databases">
        <title>Development of genomics and gene disruption for Polysphondylium violaceum indicates a role for the polyketide synthase stlB in stalk morphogenesis.</title>
        <authorList>
            <person name="Narita B."/>
            <person name="Kawabe Y."/>
            <person name="Kin K."/>
            <person name="Saito T."/>
            <person name="Gibbs R."/>
            <person name="Kuspa A."/>
            <person name="Muzny D."/>
            <person name="Queller D."/>
            <person name="Richards S."/>
            <person name="Strassman J."/>
            <person name="Sucgang R."/>
            <person name="Worley K."/>
            <person name="Schaap P."/>
        </authorList>
    </citation>
    <scope>NUCLEOTIDE SEQUENCE</scope>
    <source>
        <strain evidence="3">QSvi11</strain>
    </source>
</reference>
<dbReference type="PANTHER" id="PTHR13318:SF95">
    <property type="entry name" value="F-BOX PROTEIN YLR352W"/>
    <property type="match status" value="1"/>
</dbReference>
<keyword evidence="4" id="KW-1185">Reference proteome</keyword>
<evidence type="ECO:0000313" key="4">
    <source>
        <dbReference type="Proteomes" id="UP000695562"/>
    </source>
</evidence>
<dbReference type="Proteomes" id="UP000695562">
    <property type="component" value="Unassembled WGS sequence"/>
</dbReference>
<dbReference type="PANTHER" id="PTHR13318">
    <property type="entry name" value="PARTNER OF PAIRED, ISOFORM B-RELATED"/>
    <property type="match status" value="1"/>
</dbReference>
<organism evidence="3 4">
    <name type="scientific">Polysphondylium violaceum</name>
    <dbReference type="NCBI Taxonomy" id="133409"/>
    <lineage>
        <taxon>Eukaryota</taxon>
        <taxon>Amoebozoa</taxon>
        <taxon>Evosea</taxon>
        <taxon>Eumycetozoa</taxon>
        <taxon>Dictyostelia</taxon>
        <taxon>Dictyosteliales</taxon>
        <taxon>Dictyosteliaceae</taxon>
        <taxon>Polysphondylium</taxon>
    </lineage>
</organism>
<gene>
    <name evidence="3" type="ORF">CYY_009017</name>
</gene>
<evidence type="ECO:0000313" key="3">
    <source>
        <dbReference type="EMBL" id="KAF2069669.1"/>
    </source>
</evidence>
<dbReference type="InterPro" id="IPR032675">
    <property type="entry name" value="LRR_dom_sf"/>
</dbReference>
<protein>
    <recommendedName>
        <fullName evidence="2">F-box/LRR-repeat protein 15-like leucin rich repeat domain-containing protein</fullName>
    </recommendedName>
</protein>
<evidence type="ECO:0000259" key="2">
    <source>
        <dbReference type="Pfam" id="PF25372"/>
    </source>
</evidence>
<name>A0A8J4PM79_9MYCE</name>
<proteinExistence type="predicted"/>
<dbReference type="GO" id="GO:0019005">
    <property type="term" value="C:SCF ubiquitin ligase complex"/>
    <property type="evidence" value="ECO:0007669"/>
    <property type="project" value="TreeGrafter"/>
</dbReference>
<accession>A0A8J4PM79</accession>